<evidence type="ECO:0000313" key="2">
    <source>
        <dbReference type="EMBL" id="KAJ3178174.1"/>
    </source>
</evidence>
<feature type="compositionally biased region" description="Low complexity" evidence="1">
    <location>
        <begin position="104"/>
        <end position="129"/>
    </location>
</feature>
<feature type="compositionally biased region" description="Pro residues" evidence="1">
    <location>
        <begin position="175"/>
        <end position="200"/>
    </location>
</feature>
<sequence length="270" mass="28802">MSILSFFERHRELKKVAKYSARRKEKSSGLSSPTHANTSALSVKIPDAGSGNWKGDAYTQSVSEYYAHTPRSRPQNLAVVDRCAGPASAPPTTAPYNRRQGPGSTSSSSAASSTASSFGRSTSGSSGMSVAEGILIVLADEEEGTTNTTSTTTYNSPNPTFASSSPSLSLRPSSPTTPTPTAVAPPPLPLYTPPPPPLFTPPASSRFEPRSCVSFDESARPHGLARASTMNAGKRNSVMFWKKNADRLDPAKVRSSEDYNSLDQVEYHQR</sequence>
<keyword evidence="3" id="KW-1185">Reference proteome</keyword>
<proteinExistence type="predicted"/>
<protein>
    <submittedName>
        <fullName evidence="2">Uncharacterized protein</fullName>
    </submittedName>
</protein>
<feature type="compositionally biased region" description="Polar residues" evidence="1">
    <location>
        <begin position="28"/>
        <end position="41"/>
    </location>
</feature>
<feature type="region of interest" description="Disordered" evidence="1">
    <location>
        <begin position="69"/>
        <end position="207"/>
    </location>
</feature>
<dbReference type="Proteomes" id="UP001212152">
    <property type="component" value="Unassembled WGS sequence"/>
</dbReference>
<evidence type="ECO:0000256" key="1">
    <source>
        <dbReference type="SAM" id="MobiDB-lite"/>
    </source>
</evidence>
<gene>
    <name evidence="2" type="ORF">HDU87_003726</name>
</gene>
<name>A0AAD5TKA9_9FUNG</name>
<evidence type="ECO:0000313" key="3">
    <source>
        <dbReference type="Proteomes" id="UP001212152"/>
    </source>
</evidence>
<dbReference type="EMBL" id="JADGJQ010000028">
    <property type="protein sequence ID" value="KAJ3178174.1"/>
    <property type="molecule type" value="Genomic_DNA"/>
</dbReference>
<accession>A0AAD5TKA9</accession>
<feature type="compositionally biased region" description="Low complexity" evidence="1">
    <location>
        <begin position="145"/>
        <end position="174"/>
    </location>
</feature>
<feature type="region of interest" description="Disordered" evidence="1">
    <location>
        <begin position="18"/>
        <end position="54"/>
    </location>
</feature>
<reference evidence="2" key="1">
    <citation type="submission" date="2020-05" db="EMBL/GenBank/DDBJ databases">
        <title>Phylogenomic resolution of chytrid fungi.</title>
        <authorList>
            <person name="Stajich J.E."/>
            <person name="Amses K."/>
            <person name="Simmons R."/>
            <person name="Seto K."/>
            <person name="Myers J."/>
            <person name="Bonds A."/>
            <person name="Quandt C.A."/>
            <person name="Barry K."/>
            <person name="Liu P."/>
            <person name="Grigoriev I."/>
            <person name="Longcore J.E."/>
            <person name="James T.Y."/>
        </authorList>
    </citation>
    <scope>NUCLEOTIDE SEQUENCE</scope>
    <source>
        <strain evidence="2">JEL0379</strain>
    </source>
</reference>
<organism evidence="2 3">
    <name type="scientific">Geranomyces variabilis</name>
    <dbReference type="NCBI Taxonomy" id="109894"/>
    <lineage>
        <taxon>Eukaryota</taxon>
        <taxon>Fungi</taxon>
        <taxon>Fungi incertae sedis</taxon>
        <taxon>Chytridiomycota</taxon>
        <taxon>Chytridiomycota incertae sedis</taxon>
        <taxon>Chytridiomycetes</taxon>
        <taxon>Spizellomycetales</taxon>
        <taxon>Powellomycetaceae</taxon>
        <taxon>Geranomyces</taxon>
    </lineage>
</organism>
<comment type="caution">
    <text evidence="2">The sequence shown here is derived from an EMBL/GenBank/DDBJ whole genome shotgun (WGS) entry which is preliminary data.</text>
</comment>
<dbReference type="AlphaFoldDB" id="A0AAD5TKA9"/>